<organism evidence="2 3">
    <name type="scientific">Nocardioides eburneus</name>
    <dbReference type="NCBI Taxonomy" id="3231482"/>
    <lineage>
        <taxon>Bacteria</taxon>
        <taxon>Bacillati</taxon>
        <taxon>Actinomycetota</taxon>
        <taxon>Actinomycetes</taxon>
        <taxon>Propionibacteriales</taxon>
        <taxon>Nocardioidaceae</taxon>
        <taxon>Nocardioides</taxon>
    </lineage>
</organism>
<keyword evidence="1" id="KW-1133">Transmembrane helix</keyword>
<evidence type="ECO:0000313" key="2">
    <source>
        <dbReference type="EMBL" id="MEX0426051.1"/>
    </source>
</evidence>
<dbReference type="RefSeq" id="WP_367990623.1">
    <property type="nucleotide sequence ID" value="NZ_JBFPJR010000001.1"/>
</dbReference>
<protein>
    <submittedName>
        <fullName evidence="2">Uncharacterized protein</fullName>
    </submittedName>
</protein>
<evidence type="ECO:0000256" key="1">
    <source>
        <dbReference type="SAM" id="Phobius"/>
    </source>
</evidence>
<gene>
    <name evidence="2" type="ORF">AB3X52_00350</name>
</gene>
<comment type="caution">
    <text evidence="2">The sequence shown here is derived from an EMBL/GenBank/DDBJ whole genome shotgun (WGS) entry which is preliminary data.</text>
</comment>
<sequence>MIRQSTFFIPPDIEARLLTGELVKHGGIVRTTTGQIYKHLKEIDLPRGGDSVAARAMQIARNPKVIVGSVAIVATIAAGGVTLAASRARKRSAVPECVNEYKVSLTEYLDAVREGRLDAGIIDRLISVLNALDEYSATNSSVTIELSPQQAAMLVQVVVDSTKQLTDENSIDIAALQAQVPATHNGNVFVDLRRRLEVQKQIFDQAS</sequence>
<keyword evidence="1" id="KW-0812">Transmembrane</keyword>
<keyword evidence="3" id="KW-1185">Reference proteome</keyword>
<keyword evidence="1" id="KW-0472">Membrane</keyword>
<accession>A0ABV3SSY6</accession>
<evidence type="ECO:0000313" key="3">
    <source>
        <dbReference type="Proteomes" id="UP001556631"/>
    </source>
</evidence>
<proteinExistence type="predicted"/>
<dbReference type="EMBL" id="JBFPJR010000001">
    <property type="protein sequence ID" value="MEX0426051.1"/>
    <property type="molecule type" value="Genomic_DNA"/>
</dbReference>
<name>A0ABV3SSY6_9ACTN</name>
<reference evidence="2 3" key="1">
    <citation type="submission" date="2024-07" db="EMBL/GenBank/DDBJ databases">
        <authorList>
            <person name="Lee S."/>
            <person name="Kang M."/>
        </authorList>
    </citation>
    <scope>NUCLEOTIDE SEQUENCE [LARGE SCALE GENOMIC DNA]</scope>
    <source>
        <strain evidence="2 3">DS6</strain>
    </source>
</reference>
<dbReference type="Proteomes" id="UP001556631">
    <property type="component" value="Unassembled WGS sequence"/>
</dbReference>
<feature type="transmembrane region" description="Helical" evidence="1">
    <location>
        <begin position="65"/>
        <end position="85"/>
    </location>
</feature>